<evidence type="ECO:0000313" key="4">
    <source>
        <dbReference type="EMBL" id="SFM16787.1"/>
    </source>
</evidence>
<dbReference type="OrthoDB" id="9796461at2"/>
<feature type="transmembrane region" description="Helical" evidence="1">
    <location>
        <begin position="226"/>
        <end position="242"/>
    </location>
</feature>
<dbReference type="Pfam" id="PF01757">
    <property type="entry name" value="Acyl_transf_3"/>
    <property type="match status" value="1"/>
</dbReference>
<dbReference type="AlphaFoldDB" id="A0A1I4NNA1"/>
<dbReference type="RefSeq" id="WP_093094145.1">
    <property type="nucleotide sequence ID" value="NZ_FOTQ01000004.1"/>
</dbReference>
<dbReference type="EMBL" id="FOTQ01000004">
    <property type="protein sequence ID" value="SFM16787.1"/>
    <property type="molecule type" value="Genomic_DNA"/>
</dbReference>
<proteinExistence type="predicted"/>
<feature type="transmembrane region" description="Helical" evidence="1">
    <location>
        <begin position="196"/>
        <end position="214"/>
    </location>
</feature>
<keyword evidence="4" id="KW-0012">Acyltransferase</keyword>
<dbReference type="SUPFAM" id="SSF52266">
    <property type="entry name" value="SGNH hydrolase"/>
    <property type="match status" value="1"/>
</dbReference>
<keyword evidence="4" id="KW-0378">Hydrolase</keyword>
<feature type="transmembrane region" description="Helical" evidence="1">
    <location>
        <begin position="30"/>
        <end position="50"/>
    </location>
</feature>
<evidence type="ECO:0000313" key="5">
    <source>
        <dbReference type="Proteomes" id="UP000199144"/>
    </source>
</evidence>
<evidence type="ECO:0000259" key="3">
    <source>
        <dbReference type="Pfam" id="PF19040"/>
    </source>
</evidence>
<organism evidence="4 5">
    <name type="scientific">Shimia aestuarii</name>
    <dbReference type="NCBI Taxonomy" id="254406"/>
    <lineage>
        <taxon>Bacteria</taxon>
        <taxon>Pseudomonadati</taxon>
        <taxon>Pseudomonadota</taxon>
        <taxon>Alphaproteobacteria</taxon>
        <taxon>Rhodobacterales</taxon>
        <taxon>Roseobacteraceae</taxon>
    </lineage>
</organism>
<feature type="transmembrane region" description="Helical" evidence="1">
    <location>
        <begin position="317"/>
        <end position="335"/>
    </location>
</feature>
<dbReference type="GO" id="GO:0016747">
    <property type="term" value="F:acyltransferase activity, transferring groups other than amino-acyl groups"/>
    <property type="evidence" value="ECO:0007669"/>
    <property type="project" value="InterPro"/>
</dbReference>
<gene>
    <name evidence="4" type="ORF">SAMN04488042_104274</name>
</gene>
<protein>
    <submittedName>
        <fullName evidence="4">Peptidoglycan/LPS O-acetylase OafA/YrhL, contains acyltransferase and SGNH-hydrolase domains</fullName>
    </submittedName>
</protein>
<feature type="transmembrane region" description="Helical" evidence="1">
    <location>
        <begin position="347"/>
        <end position="369"/>
    </location>
</feature>
<keyword evidence="1" id="KW-1133">Transmembrane helix</keyword>
<name>A0A1I4NNA1_9RHOB</name>
<dbReference type="PANTHER" id="PTHR23028">
    <property type="entry name" value="ACETYLTRANSFERASE"/>
    <property type="match status" value="1"/>
</dbReference>
<reference evidence="4 5" key="1">
    <citation type="submission" date="2016-10" db="EMBL/GenBank/DDBJ databases">
        <authorList>
            <person name="de Groot N.N."/>
        </authorList>
    </citation>
    <scope>NUCLEOTIDE SEQUENCE [LARGE SCALE GENOMIC DNA]</scope>
    <source>
        <strain evidence="4 5">DSM 15283</strain>
    </source>
</reference>
<dbReference type="GO" id="GO:0016020">
    <property type="term" value="C:membrane"/>
    <property type="evidence" value="ECO:0007669"/>
    <property type="project" value="TreeGrafter"/>
</dbReference>
<dbReference type="InterPro" id="IPR002656">
    <property type="entry name" value="Acyl_transf_3_dom"/>
</dbReference>
<dbReference type="PANTHER" id="PTHR23028:SF53">
    <property type="entry name" value="ACYL_TRANSF_3 DOMAIN-CONTAINING PROTEIN"/>
    <property type="match status" value="1"/>
</dbReference>
<evidence type="ECO:0000259" key="2">
    <source>
        <dbReference type="Pfam" id="PF01757"/>
    </source>
</evidence>
<feature type="transmembrane region" description="Helical" evidence="1">
    <location>
        <begin position="7"/>
        <end position="24"/>
    </location>
</feature>
<keyword evidence="1" id="KW-0472">Membrane</keyword>
<dbReference type="InterPro" id="IPR043968">
    <property type="entry name" value="SGNH"/>
</dbReference>
<sequence>MKYRADIDGLRTIAVLPVIIYHAGLGLPGGFVGVDVFFVISGYLITYLLVAEIDADRFSILKFYERRARRIFPALFTMLLATALAASVTMMPFDFRDFGKSLVATTLFAANIWFFREEGYFTEAAELEPLLHTWSLGVEEQYYIIFPLLLFAASRVLGRRGAFVLISIVGLCSFLASVIATSSAPEAAFYLPQLRAWELLIGSLLAIAVVRRWWGPLPWMPGWGKHVLSLAGLAAILWPILAYNTETLFPGITALLPCLGAFLLISVGSDGRSVGTRLLSLSPMTFVGKLSYSLYLWHWPVISLFFYQRGDLSRSDGILCLVISFILAYLSWRFVEQPLRDRSRVGTRTIAAGSVFAMFLSIGIGVAIWQLDGMPNRVDPDLLAMANSKNFAHDRRDCHFVNPSRASKGDVCVRGAAKVEPSFVLVGDSHADAISPAIFAAANDLNLAGYQYTDAGFAPFPGVWRLGREGTDDVDAFIEFLKNRPTIKTLIVARYWQLQLTGYTYRHQGGIWVDDEYDGSGAEYNKSAVEHGMARLARLFPDRKIILLDDVPTGSALHIRDQLRRMKAGRSAEFGLPEEDYKAQRTQYEDILKGIAADLPNVIYQPLFGVLCNDRLCPLFDGETLLYRDGDHLSWKGALRLTPNARDLLQYQ</sequence>
<feature type="transmembrane region" description="Helical" evidence="1">
    <location>
        <begin position="71"/>
        <end position="93"/>
    </location>
</feature>
<dbReference type="GO" id="GO:0009103">
    <property type="term" value="P:lipopolysaccharide biosynthetic process"/>
    <property type="evidence" value="ECO:0007669"/>
    <property type="project" value="TreeGrafter"/>
</dbReference>
<feature type="domain" description="Acyltransferase 3" evidence="2">
    <location>
        <begin position="5"/>
        <end position="332"/>
    </location>
</feature>
<dbReference type="InterPro" id="IPR050879">
    <property type="entry name" value="Acyltransferase_3"/>
</dbReference>
<keyword evidence="5" id="KW-1185">Reference proteome</keyword>
<keyword evidence="1" id="KW-0812">Transmembrane</keyword>
<feature type="domain" description="SGNH" evidence="3">
    <location>
        <begin position="398"/>
        <end position="643"/>
    </location>
</feature>
<accession>A0A1I4NNA1</accession>
<feature type="transmembrane region" description="Helical" evidence="1">
    <location>
        <begin position="248"/>
        <end position="266"/>
    </location>
</feature>
<feature type="transmembrane region" description="Helical" evidence="1">
    <location>
        <begin position="141"/>
        <end position="158"/>
    </location>
</feature>
<dbReference type="Proteomes" id="UP000199144">
    <property type="component" value="Unassembled WGS sequence"/>
</dbReference>
<evidence type="ECO:0000256" key="1">
    <source>
        <dbReference type="SAM" id="Phobius"/>
    </source>
</evidence>
<dbReference type="GO" id="GO:0016787">
    <property type="term" value="F:hydrolase activity"/>
    <property type="evidence" value="ECO:0007669"/>
    <property type="project" value="UniProtKB-KW"/>
</dbReference>
<feature type="transmembrane region" description="Helical" evidence="1">
    <location>
        <begin position="163"/>
        <end position="184"/>
    </location>
</feature>
<dbReference type="Pfam" id="PF19040">
    <property type="entry name" value="SGNH"/>
    <property type="match status" value="1"/>
</dbReference>
<keyword evidence="4" id="KW-0808">Transferase</keyword>